<reference evidence="2" key="1">
    <citation type="submission" date="2025-08" db="UniProtKB">
        <authorList>
            <consortium name="RefSeq"/>
        </authorList>
    </citation>
    <scope>IDENTIFICATION</scope>
    <source>
        <tissue evidence="2">Fruit stalk</tissue>
    </source>
</reference>
<dbReference type="InterPro" id="IPR002882">
    <property type="entry name" value="CofD"/>
</dbReference>
<dbReference type="SUPFAM" id="SSF142338">
    <property type="entry name" value="CofD-like"/>
    <property type="match status" value="1"/>
</dbReference>
<accession>A0A6P5WWD7</accession>
<dbReference type="GeneID" id="111278148"/>
<dbReference type="GO" id="GO:0043743">
    <property type="term" value="F:LPPG:FO 2-phospho-L-lactate transferase activity"/>
    <property type="evidence" value="ECO:0007669"/>
    <property type="project" value="InterPro"/>
</dbReference>
<sequence>MADGCLGPYFCKPPKPSPIPLFLLQIPKLPLHFPSKPMAAHCHCISNPRPYQPSLLVFSGGTAFNGVVEELKKLTVRVAHVLPVSDDGGSTAEIVRVLGGPAVGDIRSRCLRLADQSTSEALAVRRLLGHRLPINPQQAKSEWYEVVEGEHSLWEGVSKPYRETIRSFLAYFQNEDGTIVRGQNEISHPAYGSIGPVDKGRSSVPALPSRIKRVFYMSSEGTNSLHEVFPTVNPAVLDQLSNVDCIVYAMGSLFTSLCPSLVLLGIGEVISSRSCPKVLLLNGTHDRETSGFSASSFVIAITDALNRTYGDSHNCLKHFPSQYINTLLVPKDGEIPIDDQILRSQGIFDVVIVDSIRDPKVGIIFDPVSLINALGNVVSRYMRTKD</sequence>
<dbReference type="Pfam" id="PF01933">
    <property type="entry name" value="CofD"/>
    <property type="match status" value="2"/>
</dbReference>
<evidence type="ECO:0000313" key="2">
    <source>
        <dbReference type="RefSeq" id="XP_022720409.1"/>
    </source>
</evidence>
<protein>
    <submittedName>
        <fullName evidence="2">Gluconeogenesis factor isoform X2</fullName>
    </submittedName>
</protein>
<dbReference type="PANTHER" id="PTHR31240">
    <property type="entry name" value="MATERNAL EFFECT EMBRYO ARREST 18"/>
    <property type="match status" value="1"/>
</dbReference>
<dbReference type="PANTHER" id="PTHR31240:SF0">
    <property type="entry name" value="MATERNAL EFFECT EMBRYO ARREST 18"/>
    <property type="match status" value="1"/>
</dbReference>
<dbReference type="Proteomes" id="UP000515121">
    <property type="component" value="Unplaced"/>
</dbReference>
<keyword evidence="1" id="KW-1185">Reference proteome</keyword>
<evidence type="ECO:0000313" key="1">
    <source>
        <dbReference type="Proteomes" id="UP000515121"/>
    </source>
</evidence>
<organism evidence="1 2">
    <name type="scientific">Durio zibethinus</name>
    <name type="common">Durian</name>
    <dbReference type="NCBI Taxonomy" id="66656"/>
    <lineage>
        <taxon>Eukaryota</taxon>
        <taxon>Viridiplantae</taxon>
        <taxon>Streptophyta</taxon>
        <taxon>Embryophyta</taxon>
        <taxon>Tracheophyta</taxon>
        <taxon>Spermatophyta</taxon>
        <taxon>Magnoliopsida</taxon>
        <taxon>eudicotyledons</taxon>
        <taxon>Gunneridae</taxon>
        <taxon>Pentapetalae</taxon>
        <taxon>rosids</taxon>
        <taxon>malvids</taxon>
        <taxon>Malvales</taxon>
        <taxon>Malvaceae</taxon>
        <taxon>Helicteroideae</taxon>
        <taxon>Durio</taxon>
    </lineage>
</organism>
<dbReference type="RefSeq" id="XP_022720409.1">
    <property type="nucleotide sequence ID" value="XM_022864674.1"/>
</dbReference>
<gene>
    <name evidence="2" type="primary">LOC111278148</name>
</gene>
<proteinExistence type="predicted"/>
<name>A0A6P5WWD7_DURZI</name>
<dbReference type="InterPro" id="IPR038136">
    <property type="entry name" value="CofD-like_dom_sf"/>
</dbReference>
<dbReference type="CDD" id="cd07187">
    <property type="entry name" value="YvcK_like"/>
    <property type="match status" value="1"/>
</dbReference>
<dbReference type="Gene3D" id="3.40.50.10680">
    <property type="entry name" value="CofD-like domains"/>
    <property type="match status" value="2"/>
</dbReference>
<dbReference type="AlphaFoldDB" id="A0A6P5WWD7"/>